<sequence length="283" mass="32246">MAIYAIGDVQGCHPELQRLLDKLRFDPASDRLWFCGDLVNRGGQSLQTLRLIHSLREQSIVTLGNHDLSLLAIAQRRPEAQSKVNPELREVLFADDAPVLMEWLRSQKLLHHDEQLNWTMVHAGLAPMWTLRQAQRSAQEIERELGSPRHPRLLKNLFGNRPAAWNSRLQGIERMRASINTLTRMRYCDVQGRIDFESKGIPGTQKPGMYPWFEVPGMRRRETRIVCGHWSALGRMAGMGVYAIDTGCVWGGQLTALRLDCEEPQYITVDAEPYRKRIPGGGD</sequence>
<dbReference type="GO" id="GO:0008803">
    <property type="term" value="F:bis(5'-nucleosyl)-tetraphosphatase (symmetrical) activity"/>
    <property type="evidence" value="ECO:0007669"/>
    <property type="project" value="UniProtKB-EC"/>
</dbReference>
<comment type="similarity">
    <text evidence="2">Belongs to the Ap4A hydrolase family.</text>
</comment>
<evidence type="ECO:0000259" key="9">
    <source>
        <dbReference type="Pfam" id="PF00149"/>
    </source>
</evidence>
<comment type="function">
    <text evidence="1">Hydrolyzes diadenosine 5',5'''-P1,P4-tetraphosphate to yield ADP.</text>
</comment>
<dbReference type="EC" id="3.6.1.41" evidence="3"/>
<evidence type="ECO:0000256" key="1">
    <source>
        <dbReference type="ARBA" id="ARBA00003413"/>
    </source>
</evidence>
<comment type="caution">
    <text evidence="10">The sequence shown here is derived from an EMBL/GenBank/DDBJ whole genome shotgun (WGS) entry which is preliminary data.</text>
</comment>
<dbReference type="RefSeq" id="WP_111984205.1">
    <property type="nucleotide sequence ID" value="NZ_NFZS01000004.1"/>
</dbReference>
<accession>A0A328P0N4</accession>
<keyword evidence="11" id="KW-1185">Reference proteome</keyword>
<dbReference type="InterPro" id="IPR004617">
    <property type="entry name" value="ApaH"/>
</dbReference>
<dbReference type="PANTHER" id="PTHR40942:SF4">
    <property type="entry name" value="CYTOCHROME C5"/>
    <property type="match status" value="1"/>
</dbReference>
<name>A0A328P0N4_9GAMM</name>
<dbReference type="PIRSF" id="PIRSF000903">
    <property type="entry name" value="B5n-ttraPtase_sm"/>
    <property type="match status" value="1"/>
</dbReference>
<evidence type="ECO:0000256" key="7">
    <source>
        <dbReference type="ARBA" id="ARBA00033210"/>
    </source>
</evidence>
<dbReference type="SUPFAM" id="SSF56300">
    <property type="entry name" value="Metallo-dependent phosphatases"/>
    <property type="match status" value="1"/>
</dbReference>
<dbReference type="Proteomes" id="UP000248926">
    <property type="component" value="Unassembled WGS sequence"/>
</dbReference>
<evidence type="ECO:0000256" key="6">
    <source>
        <dbReference type="ARBA" id="ARBA00032248"/>
    </source>
</evidence>
<evidence type="ECO:0000256" key="5">
    <source>
        <dbReference type="ARBA" id="ARBA00031248"/>
    </source>
</evidence>
<dbReference type="InterPro" id="IPR004843">
    <property type="entry name" value="Calcineurin-like_PHP"/>
</dbReference>
<comment type="catalytic activity">
    <reaction evidence="8">
        <text>P(1),P(4)-bis(5'-adenosyl) tetraphosphate + H2O = 2 ADP + 2 H(+)</text>
        <dbReference type="Rhea" id="RHEA:24252"/>
        <dbReference type="ChEBI" id="CHEBI:15377"/>
        <dbReference type="ChEBI" id="CHEBI:15378"/>
        <dbReference type="ChEBI" id="CHEBI:58141"/>
        <dbReference type="ChEBI" id="CHEBI:456216"/>
        <dbReference type="EC" id="3.6.1.41"/>
    </reaction>
</comment>
<dbReference type="Pfam" id="PF00149">
    <property type="entry name" value="Metallophos"/>
    <property type="match status" value="1"/>
</dbReference>
<dbReference type="CDD" id="cd07422">
    <property type="entry name" value="MPP_ApaH"/>
    <property type="match status" value="1"/>
</dbReference>
<evidence type="ECO:0000256" key="2">
    <source>
        <dbReference type="ARBA" id="ARBA00005419"/>
    </source>
</evidence>
<keyword evidence="4" id="KW-0378">Hydrolase</keyword>
<evidence type="ECO:0000256" key="3">
    <source>
        <dbReference type="ARBA" id="ARBA00012506"/>
    </source>
</evidence>
<evidence type="ECO:0000313" key="10">
    <source>
        <dbReference type="EMBL" id="RAO75740.1"/>
    </source>
</evidence>
<evidence type="ECO:0000256" key="4">
    <source>
        <dbReference type="ARBA" id="ARBA00022801"/>
    </source>
</evidence>
<dbReference type="EMBL" id="NFZS01000004">
    <property type="protein sequence ID" value="RAO75740.1"/>
    <property type="molecule type" value="Genomic_DNA"/>
</dbReference>
<dbReference type="AlphaFoldDB" id="A0A328P0N4"/>
<reference evidence="10 11" key="1">
    <citation type="journal article" date="2018" name="Genet. Mol. Biol.">
        <title>The genome sequence of Dyella jiangningensis FCAV SCS01 from a lignocellulose-decomposing microbial consortium metagenome reveals potential for biotechnological applications.</title>
        <authorList>
            <person name="Desiderato J.G."/>
            <person name="Alvarenga D.O."/>
            <person name="Constancio M.T.L."/>
            <person name="Alves L.M.C."/>
            <person name="Varani A.M."/>
        </authorList>
    </citation>
    <scope>NUCLEOTIDE SEQUENCE [LARGE SCALE GENOMIC DNA]</scope>
    <source>
        <strain evidence="10 11">FCAV SCS01</strain>
    </source>
</reference>
<proteinExistence type="inferred from homology"/>
<dbReference type="Gene3D" id="3.60.21.10">
    <property type="match status" value="1"/>
</dbReference>
<dbReference type="NCBIfam" id="NF001204">
    <property type="entry name" value="PRK00166.1"/>
    <property type="match status" value="1"/>
</dbReference>
<protein>
    <recommendedName>
        <fullName evidence="3">bis(5'-nucleosyl)-tetraphosphatase (symmetrical)</fullName>
        <ecNumber evidence="3">3.6.1.41</ecNumber>
    </recommendedName>
    <alternativeName>
        <fullName evidence="6">Ap4A hydrolase</fullName>
    </alternativeName>
    <alternativeName>
        <fullName evidence="5">Diadenosine 5',5'''-P1,P4-tetraphosphate pyrophosphohydrolase</fullName>
    </alternativeName>
    <alternativeName>
        <fullName evidence="7">Diadenosine tetraphosphatase</fullName>
    </alternativeName>
</protein>
<organism evidence="10 11">
    <name type="scientific">Dyella jiangningensis</name>
    <dbReference type="NCBI Taxonomy" id="1379159"/>
    <lineage>
        <taxon>Bacteria</taxon>
        <taxon>Pseudomonadati</taxon>
        <taxon>Pseudomonadota</taxon>
        <taxon>Gammaproteobacteria</taxon>
        <taxon>Lysobacterales</taxon>
        <taxon>Rhodanobacteraceae</taxon>
        <taxon>Dyella</taxon>
    </lineage>
</organism>
<dbReference type="OrthoDB" id="9807890at2"/>
<dbReference type="NCBIfam" id="TIGR00668">
    <property type="entry name" value="apaH"/>
    <property type="match status" value="1"/>
</dbReference>
<dbReference type="InterPro" id="IPR029052">
    <property type="entry name" value="Metallo-depent_PP-like"/>
</dbReference>
<evidence type="ECO:0000313" key="11">
    <source>
        <dbReference type="Proteomes" id="UP000248926"/>
    </source>
</evidence>
<evidence type="ECO:0000256" key="8">
    <source>
        <dbReference type="ARBA" id="ARBA00049417"/>
    </source>
</evidence>
<dbReference type="PANTHER" id="PTHR40942">
    <property type="match status" value="1"/>
</dbReference>
<gene>
    <name evidence="10" type="ORF">CA260_17005</name>
</gene>
<feature type="domain" description="Calcineurin-like phosphoesterase" evidence="9">
    <location>
        <begin position="1"/>
        <end position="126"/>
    </location>
</feature>